<protein>
    <submittedName>
        <fullName evidence="2">Uncharacterized protein</fullName>
    </submittedName>
</protein>
<evidence type="ECO:0000256" key="1">
    <source>
        <dbReference type="SAM" id="MobiDB-lite"/>
    </source>
</evidence>
<gene>
    <name evidence="2" type="ORF">MGAL_10B061247</name>
</gene>
<accession>A0A8B6CDE1</accession>
<comment type="caution">
    <text evidence="2">The sequence shown here is derived from an EMBL/GenBank/DDBJ whole genome shotgun (WGS) entry which is preliminary data.</text>
</comment>
<proteinExistence type="predicted"/>
<reference evidence="2" key="1">
    <citation type="submission" date="2018-11" db="EMBL/GenBank/DDBJ databases">
        <authorList>
            <person name="Alioto T."/>
            <person name="Alioto T."/>
        </authorList>
    </citation>
    <scope>NUCLEOTIDE SEQUENCE</scope>
</reference>
<feature type="compositionally biased region" description="Acidic residues" evidence="1">
    <location>
        <begin position="332"/>
        <end position="345"/>
    </location>
</feature>
<evidence type="ECO:0000313" key="3">
    <source>
        <dbReference type="Proteomes" id="UP000596742"/>
    </source>
</evidence>
<evidence type="ECO:0000313" key="2">
    <source>
        <dbReference type="EMBL" id="VDI02898.1"/>
    </source>
</evidence>
<feature type="compositionally biased region" description="Polar residues" evidence="1">
    <location>
        <begin position="295"/>
        <end position="312"/>
    </location>
</feature>
<dbReference type="Proteomes" id="UP000596742">
    <property type="component" value="Unassembled WGS sequence"/>
</dbReference>
<sequence length="345" mass="38128">MVCDTMSDMTDNPGIDMFSNNNYLPDIGQFSNQGNNGYLQRCRLPSTNQGAQFTFAVPTRASSYTLGQMGHTHQPRGLYSIPISQQGMVPGFGASWQHSVPSRMPWTENWTAPTTSFGITTFTAIPTMSVPSFSIYSSIPSCSTTPNRPKRRHSVDIEKEAPNSKCRVTAEKMVARMEGLSLMNTGSLSGSERTEYQFQPALDYDLTDMATSSTTCSTMSGGWERFREIENRLNSESEDDDLPDEEGVKVHITESIAKNILESQPLIPQKILDNFQKPCMEVVLWKSPGGFTTESVIKDSSNTPVTTSSHQPALSPPLQISVDSNSSKDMEAESCMETYDDDMDL</sequence>
<organism evidence="2 3">
    <name type="scientific">Mytilus galloprovincialis</name>
    <name type="common">Mediterranean mussel</name>
    <dbReference type="NCBI Taxonomy" id="29158"/>
    <lineage>
        <taxon>Eukaryota</taxon>
        <taxon>Metazoa</taxon>
        <taxon>Spiralia</taxon>
        <taxon>Lophotrochozoa</taxon>
        <taxon>Mollusca</taxon>
        <taxon>Bivalvia</taxon>
        <taxon>Autobranchia</taxon>
        <taxon>Pteriomorphia</taxon>
        <taxon>Mytilida</taxon>
        <taxon>Mytiloidea</taxon>
        <taxon>Mytilidae</taxon>
        <taxon>Mytilinae</taxon>
        <taxon>Mytilus</taxon>
    </lineage>
</organism>
<dbReference type="OrthoDB" id="10022757at2759"/>
<dbReference type="AlphaFoldDB" id="A0A8B6CDE1"/>
<keyword evidence="3" id="KW-1185">Reference proteome</keyword>
<name>A0A8B6CDE1_MYTGA</name>
<feature type="region of interest" description="Disordered" evidence="1">
    <location>
        <begin position="295"/>
        <end position="345"/>
    </location>
</feature>
<dbReference type="EMBL" id="UYJE01001529">
    <property type="protein sequence ID" value="VDI02898.1"/>
    <property type="molecule type" value="Genomic_DNA"/>
</dbReference>